<dbReference type="CTD" id="20245113"/>
<evidence type="ECO:0000256" key="2">
    <source>
        <dbReference type="SAM" id="SignalP"/>
    </source>
</evidence>
<proteinExistence type="predicted"/>
<evidence type="ECO:0000313" key="4">
    <source>
        <dbReference type="EMBL" id="ESO86390.1"/>
    </source>
</evidence>
<name>V3ZV13_LOTGI</name>
<evidence type="ECO:0000256" key="1">
    <source>
        <dbReference type="SAM" id="MobiDB-lite"/>
    </source>
</evidence>
<dbReference type="PANTHER" id="PTHR21113:SF4">
    <property type="entry name" value="CHITIN-BINDING TYPE-4 DOMAIN-CONTAINING PROTEIN"/>
    <property type="match status" value="1"/>
</dbReference>
<dbReference type="InterPro" id="IPR004302">
    <property type="entry name" value="Cellulose/chitin-bd_N"/>
</dbReference>
<protein>
    <recommendedName>
        <fullName evidence="3">Chitin-binding type-4 domain-containing protein</fullName>
    </recommendedName>
</protein>
<feature type="non-terminal residue" evidence="4">
    <location>
        <position position="256"/>
    </location>
</feature>
<dbReference type="EMBL" id="KB203083">
    <property type="protein sequence ID" value="ESO86390.1"/>
    <property type="molecule type" value="Genomic_DNA"/>
</dbReference>
<accession>V3ZV13</accession>
<dbReference type="GeneID" id="20245113"/>
<reference evidence="4 5" key="1">
    <citation type="journal article" date="2013" name="Nature">
        <title>Insights into bilaterian evolution from three spiralian genomes.</title>
        <authorList>
            <person name="Simakov O."/>
            <person name="Marletaz F."/>
            <person name="Cho S.J."/>
            <person name="Edsinger-Gonzales E."/>
            <person name="Havlak P."/>
            <person name="Hellsten U."/>
            <person name="Kuo D.H."/>
            <person name="Larsson T."/>
            <person name="Lv J."/>
            <person name="Arendt D."/>
            <person name="Savage R."/>
            <person name="Osoegawa K."/>
            <person name="de Jong P."/>
            <person name="Grimwood J."/>
            <person name="Chapman J.A."/>
            <person name="Shapiro H."/>
            <person name="Aerts A."/>
            <person name="Otillar R.P."/>
            <person name="Terry A.Y."/>
            <person name="Boore J.L."/>
            <person name="Grigoriev I.V."/>
            <person name="Lindberg D.R."/>
            <person name="Seaver E.C."/>
            <person name="Weisblat D.A."/>
            <person name="Putnam N.H."/>
            <person name="Rokhsar D.S."/>
        </authorList>
    </citation>
    <scope>NUCLEOTIDE SEQUENCE [LARGE SCALE GENOMIC DNA]</scope>
</reference>
<feature type="signal peptide" evidence="2">
    <location>
        <begin position="1"/>
        <end position="20"/>
    </location>
</feature>
<feature type="chain" id="PRO_5004716326" description="Chitin-binding type-4 domain-containing protein" evidence="2">
    <location>
        <begin position="21"/>
        <end position="256"/>
    </location>
</feature>
<sequence>MFKLACAVLVSLCIIDVVTGHARFIEPPSRASMWRYGFNTPPDYNDNEGFCGGRERLIRNGGRCGICGDPYDANVKPHEVGGKYATGQIVKNYRAGQTFTAKIEVTANHKGYFEFRLCANNDVTREVTQECLNRNILTLANGSGTKYFVDSSNGIKQVQLFLPATIVCSHCVLQWRYRSGNSWGTDPDGTSCIGCGPQEEYYACSDISIDGTNRPLAPTLPIKTTQIRLRPTNPPQRPTKPINRPAGKHGKCYAIG</sequence>
<organism evidence="4 5">
    <name type="scientific">Lottia gigantea</name>
    <name type="common">Giant owl limpet</name>
    <dbReference type="NCBI Taxonomy" id="225164"/>
    <lineage>
        <taxon>Eukaryota</taxon>
        <taxon>Metazoa</taxon>
        <taxon>Spiralia</taxon>
        <taxon>Lophotrochozoa</taxon>
        <taxon>Mollusca</taxon>
        <taxon>Gastropoda</taxon>
        <taxon>Patellogastropoda</taxon>
        <taxon>Lottioidea</taxon>
        <taxon>Lottiidae</taxon>
        <taxon>Lottia</taxon>
    </lineage>
</organism>
<dbReference type="PANTHER" id="PTHR21113">
    <property type="entry name" value="AGAP001705-PA"/>
    <property type="match status" value="1"/>
</dbReference>
<evidence type="ECO:0000313" key="5">
    <source>
        <dbReference type="Proteomes" id="UP000030746"/>
    </source>
</evidence>
<dbReference type="Pfam" id="PF03067">
    <property type="entry name" value="LPMO_10"/>
    <property type="match status" value="1"/>
</dbReference>
<dbReference type="OrthoDB" id="64893at2759"/>
<gene>
    <name evidence="4" type="ORF">LOTGIDRAFT_195131</name>
</gene>
<keyword evidence="5" id="KW-1185">Reference proteome</keyword>
<dbReference type="Proteomes" id="UP000030746">
    <property type="component" value="Unassembled WGS sequence"/>
</dbReference>
<evidence type="ECO:0000259" key="3">
    <source>
        <dbReference type="Pfam" id="PF03067"/>
    </source>
</evidence>
<dbReference type="AlphaFoldDB" id="V3ZV13"/>
<feature type="domain" description="Chitin-binding type-4" evidence="3">
    <location>
        <begin position="21"/>
        <end position="207"/>
    </location>
</feature>
<keyword evidence="2" id="KW-0732">Signal</keyword>
<dbReference type="RefSeq" id="XP_009062930.1">
    <property type="nucleotide sequence ID" value="XM_009064682.1"/>
</dbReference>
<feature type="region of interest" description="Disordered" evidence="1">
    <location>
        <begin position="229"/>
        <end position="249"/>
    </location>
</feature>
<dbReference type="KEGG" id="lgi:LOTGIDRAFT_195131"/>
<dbReference type="HOGENOM" id="CLU_041201_0_0_1"/>
<dbReference type="OMA" id="GHGMLME"/>